<evidence type="ECO:0000313" key="1">
    <source>
        <dbReference type="EMBL" id="AID50593.1"/>
    </source>
</evidence>
<dbReference type="GeneID" id="22277101"/>
<dbReference type="EMBL" id="KF554508">
    <property type="protein sequence ID" value="AID50593.1"/>
    <property type="molecule type" value="Genomic_DNA"/>
</dbReference>
<dbReference type="RefSeq" id="YP_009099202.1">
    <property type="nucleotide sequence ID" value="NC_025423.1"/>
</dbReference>
<dbReference type="KEGG" id="vg:22277101"/>
<evidence type="ECO:0000313" key="2">
    <source>
        <dbReference type="Proteomes" id="UP000027382"/>
    </source>
</evidence>
<sequence>MPLNIEYSQDGLKGHKTYESMSAMRRFMRRMALTDYALARYTGDNPYDKSAYTVLQRGNGYKHSSEY</sequence>
<protein>
    <submittedName>
        <fullName evidence="1">Uncharacterized protein</fullName>
    </submittedName>
</protein>
<dbReference type="OrthoDB" id="40481at10239"/>
<proteinExistence type="predicted"/>
<reference evidence="1" key="1">
    <citation type="journal article" date="2014" name="Virology">
        <title>The odd one out: Bacillus ACT bacteriophage CP-51 exhibits unusual properties compared to related Spounavirinae W.Ph. and Bastille.</title>
        <authorList>
            <person name="Klumpp J."/>
            <person name="Schmuki M."/>
            <person name="Sozhamannan S."/>
            <person name="Beyer W."/>
            <person name="Fouts D.E."/>
            <person name="Bernbach V."/>
            <person name="Calendar R."/>
            <person name="Loessner M.J."/>
        </authorList>
    </citation>
    <scope>NUCLEOTIDE SEQUENCE [LARGE SCALE GENOMIC DNA]</scope>
</reference>
<keyword evidence="2" id="KW-1185">Reference proteome</keyword>
<organism evidence="1 2">
    <name type="scientific">Bacillus phage CP-51</name>
    <dbReference type="NCBI Taxonomy" id="1391188"/>
    <lineage>
        <taxon>Viruses</taxon>
        <taxon>Duplodnaviria</taxon>
        <taxon>Heunggongvirae</taxon>
        <taxon>Uroviricota</taxon>
        <taxon>Caudoviricetes</taxon>
        <taxon>Herelleviridae</taxon>
        <taxon>Spounavirinae</taxon>
        <taxon>Siminovitchvirus</taxon>
        <taxon>Siminovitchvirus CP51</taxon>
    </lineage>
</organism>
<name>A0A068EMH8_9CAUD</name>
<dbReference type="Proteomes" id="UP000027382">
    <property type="component" value="Segment"/>
</dbReference>
<accession>A0A068EMH8</accession>